<sequence>MTEVAPSFDKGKCCALMPVIFGPESSAAGPNGKPPHFVAAVTTKMAQQNHLSDGPSHLGVAPKPVEVTSVPETPVNGGQTPVGGTPRPELKITEDESEQKETPKEAPVILGPNTEKKPSAPEPVSDVGGPDHSSSKPTAGATELVDSTPVGEKRKVEEETKPAAKADEPEKQANASVEHNEERPEKKAKVTDKIADAVGDLKEKVESKLQTNGKKKPGRPKKDKSAPPAVGKTQRKTRSQGPIE</sequence>
<evidence type="ECO:0000256" key="1">
    <source>
        <dbReference type="SAM" id="MobiDB-lite"/>
    </source>
</evidence>
<feature type="compositionally biased region" description="Low complexity" evidence="1">
    <location>
        <begin position="62"/>
        <end position="75"/>
    </location>
</feature>
<dbReference type="AlphaFoldDB" id="A0A9N9XVX3"/>
<name>A0A9N9XVX3_9HYPO</name>
<keyword evidence="3" id="KW-1185">Reference proteome</keyword>
<dbReference type="OrthoDB" id="5235746at2759"/>
<accession>A0A9N9XVX3</accession>
<reference evidence="2" key="1">
    <citation type="submission" date="2021-10" db="EMBL/GenBank/DDBJ databases">
        <authorList>
            <person name="Piombo E."/>
        </authorList>
    </citation>
    <scope>NUCLEOTIDE SEQUENCE</scope>
</reference>
<feature type="compositionally biased region" description="Basic and acidic residues" evidence="1">
    <location>
        <begin position="178"/>
        <end position="207"/>
    </location>
</feature>
<dbReference type="Proteomes" id="UP000754883">
    <property type="component" value="Unassembled WGS sequence"/>
</dbReference>
<protein>
    <submittedName>
        <fullName evidence="2">Uncharacterized protein</fullName>
    </submittedName>
</protein>
<feature type="compositionally biased region" description="Basic residues" evidence="1">
    <location>
        <begin position="213"/>
        <end position="222"/>
    </location>
</feature>
<comment type="caution">
    <text evidence="2">The sequence shown here is derived from an EMBL/GenBank/DDBJ whole genome shotgun (WGS) entry which is preliminary data.</text>
</comment>
<feature type="region of interest" description="Disordered" evidence="1">
    <location>
        <begin position="44"/>
        <end position="244"/>
    </location>
</feature>
<evidence type="ECO:0000313" key="3">
    <source>
        <dbReference type="Proteomes" id="UP000754883"/>
    </source>
</evidence>
<evidence type="ECO:0000313" key="2">
    <source>
        <dbReference type="EMBL" id="CAG9977552.1"/>
    </source>
</evidence>
<dbReference type="EMBL" id="CABFNO020001298">
    <property type="protein sequence ID" value="CAG9977552.1"/>
    <property type="molecule type" value="Genomic_DNA"/>
</dbReference>
<feature type="compositionally biased region" description="Basic and acidic residues" evidence="1">
    <location>
        <begin position="88"/>
        <end position="104"/>
    </location>
</feature>
<gene>
    <name evidence="2" type="ORF">CBYS24578_00008752</name>
</gene>
<feature type="compositionally biased region" description="Basic and acidic residues" evidence="1">
    <location>
        <begin position="151"/>
        <end position="171"/>
    </location>
</feature>
<organism evidence="2 3">
    <name type="scientific">Clonostachys byssicola</name>
    <dbReference type="NCBI Taxonomy" id="160290"/>
    <lineage>
        <taxon>Eukaryota</taxon>
        <taxon>Fungi</taxon>
        <taxon>Dikarya</taxon>
        <taxon>Ascomycota</taxon>
        <taxon>Pezizomycotina</taxon>
        <taxon>Sordariomycetes</taxon>
        <taxon>Hypocreomycetidae</taxon>
        <taxon>Hypocreales</taxon>
        <taxon>Bionectriaceae</taxon>
        <taxon>Clonostachys</taxon>
    </lineage>
</organism>
<proteinExistence type="predicted"/>